<reference evidence="1" key="1">
    <citation type="submission" date="2020-09" db="EMBL/GenBank/DDBJ databases">
        <title>Draft Genome Sequence of Paenibacillus sp. WST5.</title>
        <authorList>
            <person name="Bao Z."/>
        </authorList>
    </citation>
    <scope>NUCLEOTIDE SEQUENCE</scope>
    <source>
        <strain evidence="1">WST5</strain>
    </source>
</reference>
<protein>
    <submittedName>
        <fullName evidence="1">Uncharacterized protein</fullName>
    </submittedName>
</protein>
<keyword evidence="2" id="KW-1185">Reference proteome</keyword>
<evidence type="ECO:0000313" key="1">
    <source>
        <dbReference type="EMBL" id="MBD0383866.1"/>
    </source>
</evidence>
<name>A0A926KVD1_9BACL</name>
<evidence type="ECO:0000313" key="2">
    <source>
        <dbReference type="Proteomes" id="UP000650466"/>
    </source>
</evidence>
<dbReference type="AlphaFoldDB" id="A0A926KVD1"/>
<organism evidence="1 2">
    <name type="scientific">Paenibacillus sedimenti</name>
    <dbReference type="NCBI Taxonomy" id="2770274"/>
    <lineage>
        <taxon>Bacteria</taxon>
        <taxon>Bacillati</taxon>
        <taxon>Bacillota</taxon>
        <taxon>Bacilli</taxon>
        <taxon>Bacillales</taxon>
        <taxon>Paenibacillaceae</taxon>
        <taxon>Paenibacillus</taxon>
    </lineage>
</organism>
<gene>
    <name evidence="1" type="ORF">ICC18_27710</name>
</gene>
<accession>A0A926KVD1</accession>
<dbReference type="EMBL" id="JACVVD010000013">
    <property type="protein sequence ID" value="MBD0383866.1"/>
    <property type="molecule type" value="Genomic_DNA"/>
</dbReference>
<dbReference type="Proteomes" id="UP000650466">
    <property type="component" value="Unassembled WGS sequence"/>
</dbReference>
<dbReference type="RefSeq" id="WP_188177639.1">
    <property type="nucleotide sequence ID" value="NZ_JACVVD010000013.1"/>
</dbReference>
<comment type="caution">
    <text evidence="1">The sequence shown here is derived from an EMBL/GenBank/DDBJ whole genome shotgun (WGS) entry which is preliminary data.</text>
</comment>
<proteinExistence type="predicted"/>
<sequence length="72" mass="8174">MRVIIVGMHQIPTFIPFTVHASSDFFANLICDIIENLFIYGKCVVRILIYDFIMTVLTAKALHSVMNLLMAV</sequence>